<feature type="region of interest" description="Disordered" evidence="1">
    <location>
        <begin position="27"/>
        <end position="48"/>
    </location>
</feature>
<keyword evidence="4" id="KW-1185">Reference proteome</keyword>
<name>D6Z1R3_DESAT</name>
<feature type="signal peptide" evidence="2">
    <location>
        <begin position="1"/>
        <end position="26"/>
    </location>
</feature>
<dbReference type="eggNOG" id="ENOG502ZBE6">
    <property type="taxonomic scope" value="Bacteria"/>
</dbReference>
<keyword evidence="2" id="KW-0732">Signal</keyword>
<accession>D6Z1R3</accession>
<proteinExistence type="predicted"/>
<dbReference type="RefSeq" id="WP_013163018.1">
    <property type="nucleotide sequence ID" value="NC_014216.1"/>
</dbReference>
<dbReference type="OrthoDB" id="5320087at2"/>
<dbReference type="HOGENOM" id="CLU_942571_0_0_7"/>
<evidence type="ECO:0000313" key="3">
    <source>
        <dbReference type="EMBL" id="ADH85488.1"/>
    </source>
</evidence>
<feature type="chain" id="PRO_5003091561" description="Transporter" evidence="2">
    <location>
        <begin position="27"/>
        <end position="311"/>
    </location>
</feature>
<protein>
    <recommendedName>
        <fullName evidence="5">Transporter</fullName>
    </recommendedName>
</protein>
<dbReference type="Proteomes" id="UP000001508">
    <property type="component" value="Chromosome"/>
</dbReference>
<evidence type="ECO:0008006" key="5">
    <source>
        <dbReference type="Google" id="ProtNLM"/>
    </source>
</evidence>
<dbReference type="AlphaFoldDB" id="D6Z1R3"/>
<evidence type="ECO:0000256" key="2">
    <source>
        <dbReference type="SAM" id="SignalP"/>
    </source>
</evidence>
<reference evidence="4" key="1">
    <citation type="submission" date="2010-02" db="EMBL/GenBank/DDBJ databases">
        <title>Complete sequence of Desulfurivibrio alkaliphilus AHT2.</title>
        <authorList>
            <consortium name="US DOE Joint Genome Institute"/>
            <person name="Pitluck S."/>
            <person name="Chertkov O."/>
            <person name="Detter J.C."/>
            <person name="Han C."/>
            <person name="Tapia R."/>
            <person name="Larimer F."/>
            <person name="Land M."/>
            <person name="Hauser L."/>
            <person name="Kyrpides N."/>
            <person name="Mikhailova N."/>
            <person name="Sorokin D.Y."/>
            <person name="Muyzer G."/>
            <person name="Woyke T."/>
        </authorList>
    </citation>
    <scope>NUCLEOTIDE SEQUENCE [LARGE SCALE GENOMIC DNA]</scope>
    <source>
        <strain evidence="4">DSM 19089 / UNIQEM U267 / AHT2</strain>
    </source>
</reference>
<dbReference type="InParanoid" id="D6Z1R3"/>
<gene>
    <name evidence="3" type="ordered locus">DaAHT2_0784</name>
</gene>
<evidence type="ECO:0000313" key="4">
    <source>
        <dbReference type="Proteomes" id="UP000001508"/>
    </source>
</evidence>
<organism evidence="3 4">
    <name type="scientific">Desulfurivibrio alkaliphilus (strain DSM 19089 / UNIQEM U267 / AHT2)</name>
    <dbReference type="NCBI Taxonomy" id="589865"/>
    <lineage>
        <taxon>Bacteria</taxon>
        <taxon>Pseudomonadati</taxon>
        <taxon>Thermodesulfobacteriota</taxon>
        <taxon>Desulfobulbia</taxon>
        <taxon>Desulfobulbales</taxon>
        <taxon>Desulfobulbaceae</taxon>
        <taxon>Desulfurivibrio</taxon>
    </lineage>
</organism>
<evidence type="ECO:0000256" key="1">
    <source>
        <dbReference type="SAM" id="MobiDB-lite"/>
    </source>
</evidence>
<dbReference type="EMBL" id="CP001940">
    <property type="protein sequence ID" value="ADH85488.1"/>
    <property type="molecule type" value="Genomic_DNA"/>
</dbReference>
<sequence length="311" mass="34760">MPHCPTIFLGLLLLGWLTLAPLPAKAATTTQPASPAATDPAASTEAEERMPVRVEELLTRSGRWQLDGTLQYNNNNRQAEHVTLQGPHLSIGQSRENSLVAELRLRYGVSDQLELAVFGSGFWEQQRDYVGGRQESTSRSGFNMAGLGAVYQWRREDRWPALLLTASLNGVEQTRLGSERGSNYLRTISPGLITYYTLDPVIFFLQTTYQHQRSRRAGDYHYEPGSLLSLTPQLFFIANPDITISGGFKWTLRGGDRLNGRRLNPTTSTTSPLLGISYAISDRLSFFLDCEFNFGANYAGSQISWRLSRTF</sequence>
<feature type="compositionally biased region" description="Low complexity" evidence="1">
    <location>
        <begin position="27"/>
        <end position="44"/>
    </location>
</feature>
<dbReference type="KEGG" id="dak:DaAHT2_0784"/>
<dbReference type="STRING" id="589865.DaAHT2_0784"/>